<comment type="caution">
    <text evidence="1">The sequence shown here is derived from an EMBL/GenBank/DDBJ whole genome shotgun (WGS) entry which is preliminary data.</text>
</comment>
<reference evidence="1 2" key="1">
    <citation type="submission" date="2021-06" db="EMBL/GenBank/DDBJ databases">
        <title>Chromosome-level genome assembly of the red-tail catfish (Hemibagrus wyckioides).</title>
        <authorList>
            <person name="Shao F."/>
        </authorList>
    </citation>
    <scope>NUCLEOTIDE SEQUENCE [LARGE SCALE GENOMIC DNA]</scope>
    <source>
        <strain evidence="1">EC202008001</strain>
        <tissue evidence="1">Blood</tissue>
    </source>
</reference>
<dbReference type="Proteomes" id="UP000824219">
    <property type="component" value="Linkage Group LG03"/>
</dbReference>
<dbReference type="EMBL" id="JAHKSW010000003">
    <property type="protein sequence ID" value="KAG7333757.1"/>
    <property type="molecule type" value="Genomic_DNA"/>
</dbReference>
<accession>A0A9D3SRC6</accession>
<sequence length="69" mass="7582">MPSNVLQGALWSQVTAKEPIILNKCVPPKWVWLIVGASSSGSSSRHLGLYLTTNNVVRVFGLEGNLWIF</sequence>
<keyword evidence="2" id="KW-1185">Reference proteome</keyword>
<proteinExistence type="predicted"/>
<name>A0A9D3SRC6_9TELE</name>
<organism evidence="1 2">
    <name type="scientific">Hemibagrus wyckioides</name>
    <dbReference type="NCBI Taxonomy" id="337641"/>
    <lineage>
        <taxon>Eukaryota</taxon>
        <taxon>Metazoa</taxon>
        <taxon>Chordata</taxon>
        <taxon>Craniata</taxon>
        <taxon>Vertebrata</taxon>
        <taxon>Euteleostomi</taxon>
        <taxon>Actinopterygii</taxon>
        <taxon>Neopterygii</taxon>
        <taxon>Teleostei</taxon>
        <taxon>Ostariophysi</taxon>
        <taxon>Siluriformes</taxon>
        <taxon>Bagridae</taxon>
        <taxon>Hemibagrus</taxon>
    </lineage>
</organism>
<protein>
    <submittedName>
        <fullName evidence="1">Uncharacterized protein</fullName>
    </submittedName>
</protein>
<evidence type="ECO:0000313" key="1">
    <source>
        <dbReference type="EMBL" id="KAG7333757.1"/>
    </source>
</evidence>
<gene>
    <name evidence="1" type="ORF">KOW79_002164</name>
</gene>
<dbReference type="AlphaFoldDB" id="A0A9D3SRC6"/>
<evidence type="ECO:0000313" key="2">
    <source>
        <dbReference type="Proteomes" id="UP000824219"/>
    </source>
</evidence>